<protein>
    <submittedName>
        <fullName evidence="2">ABC-type nitrate/sulfonate/bicarbonate transport system, periplasmic component</fullName>
    </submittedName>
</protein>
<dbReference type="HOGENOM" id="CLU_028871_5_0_9"/>
<reference evidence="2 3" key="2">
    <citation type="journal article" date="2012" name="Stand. Genomic Sci.">
        <title>Complete Genome Sequence of Clostridium clariflavum DSM 19732.</title>
        <authorList>
            <person name="Izquierdo J.A."/>
            <person name="Goodwin L."/>
            <person name="Davenport K.W."/>
            <person name="Teshima H."/>
            <person name="Bruce D."/>
            <person name="Detter C."/>
            <person name="Tapia R."/>
            <person name="Han S."/>
            <person name="Land M."/>
            <person name="Hauser L."/>
            <person name="Jeffries C.D."/>
            <person name="Han J."/>
            <person name="Pitluck S."/>
            <person name="Nolan M."/>
            <person name="Chen A."/>
            <person name="Huntemann M."/>
            <person name="Mavromatis K."/>
            <person name="Mikhailova N."/>
            <person name="Liolios K."/>
            <person name="Woyke T."/>
            <person name="Lynd L.R."/>
        </authorList>
    </citation>
    <scope>NUCLEOTIDE SEQUENCE [LARGE SCALE GENOMIC DNA]</scope>
    <source>
        <strain evidence="3">DSM 19732 / NBRC 101661 / EBR45</strain>
    </source>
</reference>
<dbReference type="KEGG" id="ccl:Clocl_2298"/>
<evidence type="ECO:0000259" key="1">
    <source>
        <dbReference type="Pfam" id="PF09084"/>
    </source>
</evidence>
<evidence type="ECO:0000313" key="2">
    <source>
        <dbReference type="EMBL" id="AEV68885.1"/>
    </source>
</evidence>
<dbReference type="Proteomes" id="UP000005435">
    <property type="component" value="Chromosome"/>
</dbReference>
<organism evidence="2 3">
    <name type="scientific">Acetivibrio clariflavus (strain DSM 19732 / NBRC 101661 / EBR45)</name>
    <name type="common">Clostridium clariflavum</name>
    <dbReference type="NCBI Taxonomy" id="720554"/>
    <lineage>
        <taxon>Bacteria</taxon>
        <taxon>Bacillati</taxon>
        <taxon>Bacillota</taxon>
        <taxon>Clostridia</taxon>
        <taxon>Eubacteriales</taxon>
        <taxon>Oscillospiraceae</taxon>
        <taxon>Acetivibrio</taxon>
    </lineage>
</organism>
<proteinExistence type="predicted"/>
<evidence type="ECO:0000313" key="3">
    <source>
        <dbReference type="Proteomes" id="UP000005435"/>
    </source>
</evidence>
<dbReference type="STRING" id="720554.Clocl_2298"/>
<dbReference type="PANTHER" id="PTHR30024">
    <property type="entry name" value="ALIPHATIC SULFONATES-BINDING PROTEIN-RELATED"/>
    <property type="match status" value="1"/>
</dbReference>
<dbReference type="EMBL" id="CP003065">
    <property type="protein sequence ID" value="AEV68885.1"/>
    <property type="molecule type" value="Genomic_DNA"/>
</dbReference>
<name>G8LYB6_ACECE</name>
<feature type="domain" description="SsuA/THI5-like" evidence="1">
    <location>
        <begin position="59"/>
        <end position="286"/>
    </location>
</feature>
<accession>G8LYB6</accession>
<dbReference type="SUPFAM" id="SSF53850">
    <property type="entry name" value="Periplasmic binding protein-like II"/>
    <property type="match status" value="1"/>
</dbReference>
<dbReference type="eggNOG" id="COG0715">
    <property type="taxonomic scope" value="Bacteria"/>
</dbReference>
<dbReference type="AlphaFoldDB" id="G8LYB6"/>
<sequence length="346" mass="38148" precursor="true">MALILTLSISIGAYLGRTKVGSPSELYSLKDNDAVPAANSSEDDKNLIPIRTYTRKNCTSTPILVADVKGFFKEEGLKLVFTGELKSTEILPSVLNGNNDFAETHPNALATYVAGGAPIKAIGRAIIEPGPEVDPKFRHMRWFVRADSGIKTWEDLKNYKKGEKINHNGLAPSCTTFIASTIFDKYGIGRDRLNFINFDTDQAALQALQQGNLDVACVHPPFYKLAEESGLTLIGDSSDSGLGEAAGLYLYYFTEKFIKEKPDIVHRFARAMQKAQVWANSNPDEAAKITADFIGSNGNASHWYATSTVIDEEQVKPWINDLIINGKLKEGQIEISDLITHQFEVR</sequence>
<dbReference type="Gene3D" id="3.40.190.10">
    <property type="entry name" value="Periplasmic binding protein-like II"/>
    <property type="match status" value="2"/>
</dbReference>
<keyword evidence="3" id="KW-1185">Reference proteome</keyword>
<dbReference type="InterPro" id="IPR015168">
    <property type="entry name" value="SsuA/THI5"/>
</dbReference>
<reference evidence="3" key="1">
    <citation type="submission" date="2011-12" db="EMBL/GenBank/DDBJ databases">
        <title>Complete sequence of Clostridium clariflavum DSM 19732.</title>
        <authorList>
            <consortium name="US DOE Joint Genome Institute"/>
            <person name="Lucas S."/>
            <person name="Han J."/>
            <person name="Lapidus A."/>
            <person name="Cheng J.-F."/>
            <person name="Goodwin L."/>
            <person name="Pitluck S."/>
            <person name="Peters L."/>
            <person name="Teshima H."/>
            <person name="Detter J.C."/>
            <person name="Han C."/>
            <person name="Tapia R."/>
            <person name="Land M."/>
            <person name="Hauser L."/>
            <person name="Kyrpides N."/>
            <person name="Ivanova N."/>
            <person name="Pagani I."/>
            <person name="Kitzmiller T."/>
            <person name="Lynd L."/>
            <person name="Izquierdo J."/>
            <person name="Woyke T."/>
        </authorList>
    </citation>
    <scope>NUCLEOTIDE SEQUENCE [LARGE SCALE GENOMIC DNA]</scope>
    <source>
        <strain evidence="3">DSM 19732 / NBRC 101661 / EBR45</strain>
    </source>
</reference>
<dbReference type="Pfam" id="PF09084">
    <property type="entry name" value="NMT1"/>
    <property type="match status" value="1"/>
</dbReference>
<gene>
    <name evidence="2" type="ordered locus">Clocl_2298</name>
</gene>